<dbReference type="EMBL" id="CP001110">
    <property type="protein sequence ID" value="ACF43563.1"/>
    <property type="molecule type" value="Genomic_DNA"/>
</dbReference>
<dbReference type="EC" id="2.7.13.3" evidence="2"/>
<dbReference type="KEGG" id="pph:Ppha_1298"/>
<dbReference type="Gene3D" id="3.30.565.10">
    <property type="entry name" value="Histidine kinase-like ATPase, C-terminal domain"/>
    <property type="match status" value="1"/>
</dbReference>
<accession>B4SH96</accession>
<dbReference type="Gene3D" id="3.30.450.20">
    <property type="entry name" value="PAS domain"/>
    <property type="match status" value="1"/>
</dbReference>
<proteinExistence type="predicted"/>
<keyword evidence="3" id="KW-0597">Phosphoprotein</keyword>
<dbReference type="Gene3D" id="1.10.287.130">
    <property type="match status" value="1"/>
</dbReference>
<protein>
    <recommendedName>
        <fullName evidence="2">histidine kinase</fullName>
        <ecNumber evidence="2">2.7.13.3</ecNumber>
    </recommendedName>
</protein>
<dbReference type="InterPro" id="IPR035965">
    <property type="entry name" value="PAS-like_dom_sf"/>
</dbReference>
<dbReference type="InterPro" id="IPR000014">
    <property type="entry name" value="PAS"/>
</dbReference>
<dbReference type="HOGENOM" id="CLU_619415_0_0_10"/>
<dbReference type="InterPro" id="IPR004358">
    <property type="entry name" value="Sig_transdc_His_kin-like_C"/>
</dbReference>
<dbReference type="CDD" id="cd00082">
    <property type="entry name" value="HisKA"/>
    <property type="match status" value="1"/>
</dbReference>
<dbReference type="PANTHER" id="PTHR43065:SF42">
    <property type="entry name" value="TWO-COMPONENT SENSOR PPRA"/>
    <property type="match status" value="1"/>
</dbReference>
<evidence type="ECO:0000256" key="4">
    <source>
        <dbReference type="SAM" id="Coils"/>
    </source>
</evidence>
<dbReference type="SMART" id="SM00387">
    <property type="entry name" value="HATPase_c"/>
    <property type="match status" value="1"/>
</dbReference>
<dbReference type="InterPro" id="IPR036097">
    <property type="entry name" value="HisK_dim/P_sf"/>
</dbReference>
<keyword evidence="7" id="KW-0808">Transferase</keyword>
<dbReference type="SMART" id="SM00388">
    <property type="entry name" value="HisKA"/>
    <property type="match status" value="1"/>
</dbReference>
<dbReference type="Pfam" id="PF02518">
    <property type="entry name" value="HATPase_c"/>
    <property type="match status" value="1"/>
</dbReference>
<evidence type="ECO:0000256" key="3">
    <source>
        <dbReference type="ARBA" id="ARBA00022553"/>
    </source>
</evidence>
<organism evidence="7 8">
    <name type="scientific">Pelodictyon phaeoclathratiforme (strain DSM 5477 / BU-1)</name>
    <dbReference type="NCBI Taxonomy" id="324925"/>
    <lineage>
        <taxon>Bacteria</taxon>
        <taxon>Pseudomonadati</taxon>
        <taxon>Chlorobiota</taxon>
        <taxon>Chlorobiia</taxon>
        <taxon>Chlorobiales</taxon>
        <taxon>Chlorobiaceae</taxon>
        <taxon>Chlorobium/Pelodictyon group</taxon>
        <taxon>Pelodictyon</taxon>
    </lineage>
</organism>
<feature type="coiled-coil region" evidence="4">
    <location>
        <begin position="50"/>
        <end position="77"/>
    </location>
</feature>
<dbReference type="InterPro" id="IPR036890">
    <property type="entry name" value="HATPase_C_sf"/>
</dbReference>
<dbReference type="PROSITE" id="PS50109">
    <property type="entry name" value="HIS_KIN"/>
    <property type="match status" value="1"/>
</dbReference>
<dbReference type="InterPro" id="IPR005467">
    <property type="entry name" value="His_kinase_dom"/>
</dbReference>
<feature type="domain" description="PAS" evidence="6">
    <location>
        <begin position="70"/>
        <end position="140"/>
    </location>
</feature>
<keyword evidence="7" id="KW-0418">Kinase</keyword>
<dbReference type="OrthoDB" id="9806995at2"/>
<feature type="domain" description="Histidine kinase" evidence="5">
    <location>
        <begin position="214"/>
        <end position="437"/>
    </location>
</feature>
<gene>
    <name evidence="7" type="ordered locus">Ppha_1298</name>
</gene>
<evidence type="ECO:0000256" key="1">
    <source>
        <dbReference type="ARBA" id="ARBA00000085"/>
    </source>
</evidence>
<dbReference type="SMART" id="SM00091">
    <property type="entry name" value="PAS"/>
    <property type="match status" value="1"/>
</dbReference>
<evidence type="ECO:0000256" key="2">
    <source>
        <dbReference type="ARBA" id="ARBA00012438"/>
    </source>
</evidence>
<dbReference type="AlphaFoldDB" id="B4SH96"/>
<keyword evidence="8" id="KW-1185">Reference proteome</keyword>
<dbReference type="Pfam" id="PF13188">
    <property type="entry name" value="PAS_8"/>
    <property type="match status" value="1"/>
</dbReference>
<dbReference type="GO" id="GO:0000155">
    <property type="term" value="F:phosphorelay sensor kinase activity"/>
    <property type="evidence" value="ECO:0007669"/>
    <property type="project" value="InterPro"/>
</dbReference>
<comment type="catalytic activity">
    <reaction evidence="1">
        <text>ATP + protein L-histidine = ADP + protein N-phospho-L-histidine.</text>
        <dbReference type="EC" id="2.7.13.3"/>
    </reaction>
</comment>
<name>B4SH96_PELPB</name>
<dbReference type="NCBIfam" id="TIGR00229">
    <property type="entry name" value="sensory_box"/>
    <property type="match status" value="1"/>
</dbReference>
<keyword evidence="4" id="KW-0175">Coiled coil</keyword>
<dbReference type="SUPFAM" id="SSF47384">
    <property type="entry name" value="Homodimeric domain of signal transducing histidine kinase"/>
    <property type="match status" value="1"/>
</dbReference>
<dbReference type="SUPFAM" id="SSF55785">
    <property type="entry name" value="PYP-like sensor domain (PAS domain)"/>
    <property type="match status" value="1"/>
</dbReference>
<dbReference type="PRINTS" id="PR00344">
    <property type="entry name" value="BCTRLSENSOR"/>
</dbReference>
<dbReference type="PANTHER" id="PTHR43065">
    <property type="entry name" value="SENSOR HISTIDINE KINASE"/>
    <property type="match status" value="1"/>
</dbReference>
<evidence type="ECO:0000259" key="6">
    <source>
        <dbReference type="PROSITE" id="PS50112"/>
    </source>
</evidence>
<dbReference type="RefSeq" id="WP_012508054.1">
    <property type="nucleotide sequence ID" value="NC_011060.1"/>
</dbReference>
<sequence length="442" mass="49057">MKKSQATVTDISELRCRAEDHLRKSQPGEQGFSLSQGDMHRMIHELSVHQIELQMQQEELLQSKDELEDALARYTRLYDFAPVGYLTLAVDGTILDANLTATTMFGVDRSLLKGSCMALFVAPEEMRVFKALMERVFSHQAQGSCDLTLCYESLSATLRCTVHIDAVIQDDGQSCCMALSDVTRQKRIEREHAAIQITLVQAQKMESIGRLAGGVAHDMNNMLQVQLGNIEYLLSMGELSESVRLTLSDLQNSVMRSAGIVRQLLAFARKQIIHPKVLDFNAAITTILRMLGHILGEHIKLIFAPGTLLWSVKIDAVQIDQIMTNLALNARDAIKVNGTLFIVTRNVVVEADFCHDHSELIPGDYVLLEVRDDGFGMEKEVLDYVFEPYFTTKFMGDGAGLGLAMVYGIVQQNHGAIFASSIKGTGTTFAIYLPRVPACPQI</sequence>
<evidence type="ECO:0000313" key="8">
    <source>
        <dbReference type="Proteomes" id="UP000002724"/>
    </source>
</evidence>
<evidence type="ECO:0000259" key="5">
    <source>
        <dbReference type="PROSITE" id="PS50109"/>
    </source>
</evidence>
<dbReference type="InterPro" id="IPR003661">
    <property type="entry name" value="HisK_dim/P_dom"/>
</dbReference>
<evidence type="ECO:0000313" key="7">
    <source>
        <dbReference type="EMBL" id="ACF43563.1"/>
    </source>
</evidence>
<dbReference type="Proteomes" id="UP000002724">
    <property type="component" value="Chromosome"/>
</dbReference>
<dbReference type="STRING" id="324925.Ppha_1298"/>
<dbReference type="eggNOG" id="COG4191">
    <property type="taxonomic scope" value="Bacteria"/>
</dbReference>
<dbReference type="InterPro" id="IPR003594">
    <property type="entry name" value="HATPase_dom"/>
</dbReference>
<reference evidence="7 8" key="1">
    <citation type="submission" date="2008-06" db="EMBL/GenBank/DDBJ databases">
        <title>Complete sequence of Pelodictyon phaeoclathratiforme BU-1.</title>
        <authorList>
            <consortium name="US DOE Joint Genome Institute"/>
            <person name="Lucas S."/>
            <person name="Copeland A."/>
            <person name="Lapidus A."/>
            <person name="Glavina del Rio T."/>
            <person name="Dalin E."/>
            <person name="Tice H."/>
            <person name="Bruce D."/>
            <person name="Goodwin L."/>
            <person name="Pitluck S."/>
            <person name="Schmutz J."/>
            <person name="Larimer F."/>
            <person name="Land M."/>
            <person name="Hauser L."/>
            <person name="Kyrpides N."/>
            <person name="Mikhailova N."/>
            <person name="Liu Z."/>
            <person name="Li T."/>
            <person name="Zhao F."/>
            <person name="Overmann J."/>
            <person name="Bryant D.A."/>
            <person name="Richardson P."/>
        </authorList>
    </citation>
    <scope>NUCLEOTIDE SEQUENCE [LARGE SCALE GENOMIC DNA]</scope>
    <source>
        <strain evidence="8">DSM 5477 / BU-1</strain>
    </source>
</reference>
<dbReference type="PROSITE" id="PS50112">
    <property type="entry name" value="PAS"/>
    <property type="match status" value="1"/>
</dbReference>
<dbReference type="SUPFAM" id="SSF55874">
    <property type="entry name" value="ATPase domain of HSP90 chaperone/DNA topoisomerase II/histidine kinase"/>
    <property type="match status" value="1"/>
</dbReference>